<reference evidence="1 2" key="1">
    <citation type="submission" date="2021-03" db="EMBL/GenBank/DDBJ databases">
        <authorList>
            <person name="Kim M.K."/>
        </authorList>
    </citation>
    <scope>NUCLEOTIDE SEQUENCE [LARGE SCALE GENOMIC DNA]</scope>
    <source>
        <strain evidence="1 2">BT442</strain>
    </source>
</reference>
<protein>
    <submittedName>
        <fullName evidence="1">DUF469 family protein</fullName>
    </submittedName>
</protein>
<name>A0ABS3QL36_9BACT</name>
<evidence type="ECO:0000313" key="1">
    <source>
        <dbReference type="EMBL" id="MBO2011985.1"/>
    </source>
</evidence>
<dbReference type="EMBL" id="JAGETZ010000014">
    <property type="protein sequence ID" value="MBO2011985.1"/>
    <property type="molecule type" value="Genomic_DNA"/>
</dbReference>
<comment type="caution">
    <text evidence="1">The sequence shown here is derived from an EMBL/GenBank/DDBJ whole genome shotgun (WGS) entry which is preliminary data.</text>
</comment>
<dbReference type="Proteomes" id="UP000664369">
    <property type="component" value="Unassembled WGS sequence"/>
</dbReference>
<keyword evidence="2" id="KW-1185">Reference proteome</keyword>
<evidence type="ECO:0000313" key="2">
    <source>
        <dbReference type="Proteomes" id="UP000664369"/>
    </source>
</evidence>
<dbReference type="InterPro" id="IPR007416">
    <property type="entry name" value="YggL_50S_bp"/>
</dbReference>
<organism evidence="1 2">
    <name type="scientific">Hymenobacter negativus</name>
    <dbReference type="NCBI Taxonomy" id="2795026"/>
    <lineage>
        <taxon>Bacteria</taxon>
        <taxon>Pseudomonadati</taxon>
        <taxon>Bacteroidota</taxon>
        <taxon>Cytophagia</taxon>
        <taxon>Cytophagales</taxon>
        <taxon>Hymenobacteraceae</taxon>
        <taxon>Hymenobacter</taxon>
    </lineage>
</organism>
<gene>
    <name evidence="1" type="ORF">J4E00_23165</name>
</gene>
<dbReference type="Pfam" id="PF04320">
    <property type="entry name" value="YggL_50S_bp"/>
    <property type="match status" value="1"/>
</dbReference>
<proteinExistence type="predicted"/>
<dbReference type="RefSeq" id="WP_208177719.1">
    <property type="nucleotide sequence ID" value="NZ_JAGETZ010000014.1"/>
</dbReference>
<sequence length="59" mass="7157">MKKRLRKKLRLREFQHTGFAVCLSLSLPDIEEERHHFWARLEKAVEAQRMYVIGRADDF</sequence>
<accession>A0ABS3QL36</accession>